<feature type="domain" description="Transposase IS110-like N-terminal" evidence="2">
    <location>
        <begin position="4"/>
        <end position="148"/>
    </location>
</feature>
<name>A0A2W5Z264_9BACT</name>
<dbReference type="Pfam" id="PF01548">
    <property type="entry name" value="DEDD_Tnp_IS110"/>
    <property type="match status" value="1"/>
</dbReference>
<evidence type="ECO:0000259" key="3">
    <source>
        <dbReference type="Pfam" id="PF02371"/>
    </source>
</evidence>
<dbReference type="EMBL" id="QHBU01000206">
    <property type="protein sequence ID" value="PZR79439.1"/>
    <property type="molecule type" value="Genomic_DNA"/>
</dbReference>
<dbReference type="Pfam" id="PF02371">
    <property type="entry name" value="Transposase_20"/>
    <property type="match status" value="1"/>
</dbReference>
<dbReference type="AlphaFoldDB" id="A0A2W5Z264"/>
<dbReference type="GO" id="GO:0004803">
    <property type="term" value="F:transposase activity"/>
    <property type="evidence" value="ECO:0007669"/>
    <property type="project" value="InterPro"/>
</dbReference>
<dbReference type="PANTHER" id="PTHR33055">
    <property type="entry name" value="TRANSPOSASE FOR INSERTION SEQUENCE ELEMENT IS1111A"/>
    <property type="match status" value="1"/>
</dbReference>
<dbReference type="InterPro" id="IPR002525">
    <property type="entry name" value="Transp_IS110-like_N"/>
</dbReference>
<evidence type="ECO:0000256" key="1">
    <source>
        <dbReference type="SAM" id="Coils"/>
    </source>
</evidence>
<dbReference type="InterPro" id="IPR003346">
    <property type="entry name" value="Transposase_20"/>
</dbReference>
<keyword evidence="1" id="KW-0175">Coiled coil</keyword>
<dbReference type="PANTHER" id="PTHR33055:SF13">
    <property type="entry name" value="TRANSPOSASE"/>
    <property type="match status" value="1"/>
</dbReference>
<evidence type="ECO:0000313" key="5">
    <source>
        <dbReference type="Proteomes" id="UP000248724"/>
    </source>
</evidence>
<feature type="coiled-coil region" evidence="1">
    <location>
        <begin position="182"/>
        <end position="209"/>
    </location>
</feature>
<organism evidence="4 5">
    <name type="scientific">Candidatus Aeolococcus gillhamiae</name>
    <dbReference type="NCBI Taxonomy" id="3127015"/>
    <lineage>
        <taxon>Bacteria</taxon>
        <taxon>Bacillati</taxon>
        <taxon>Candidatus Dormiibacterota</taxon>
        <taxon>Candidatus Dormibacteria</taxon>
        <taxon>Candidatus Aeolococcales</taxon>
        <taxon>Candidatus Aeolococcaceae</taxon>
        <taxon>Candidatus Aeolococcus</taxon>
    </lineage>
</organism>
<accession>A0A2W5Z264</accession>
<dbReference type="InterPro" id="IPR047650">
    <property type="entry name" value="Transpos_IS110"/>
</dbReference>
<reference evidence="4 5" key="1">
    <citation type="journal article" date="2017" name="Nature">
        <title>Atmospheric trace gases support primary production in Antarctic desert surface soil.</title>
        <authorList>
            <person name="Ji M."/>
            <person name="Greening C."/>
            <person name="Vanwonterghem I."/>
            <person name="Carere C.R."/>
            <person name="Bay S.K."/>
            <person name="Steen J.A."/>
            <person name="Montgomery K."/>
            <person name="Lines T."/>
            <person name="Beardall J."/>
            <person name="van Dorst J."/>
            <person name="Snape I."/>
            <person name="Stott M.B."/>
            <person name="Hugenholtz P."/>
            <person name="Ferrari B.C."/>
        </authorList>
    </citation>
    <scope>NUCLEOTIDE SEQUENCE [LARGE SCALE GENOMIC DNA]</scope>
    <source>
        <strain evidence="4">RRmetagenome_bin12</strain>
    </source>
</reference>
<evidence type="ECO:0000313" key="4">
    <source>
        <dbReference type="EMBL" id="PZR79439.1"/>
    </source>
</evidence>
<comment type="caution">
    <text evidence="4">The sequence shown here is derived from an EMBL/GenBank/DDBJ whole genome shotgun (WGS) entry which is preliminary data.</text>
</comment>
<feature type="domain" description="Transposase IS116/IS110/IS902 C-terminal" evidence="3">
    <location>
        <begin position="215"/>
        <end position="297"/>
    </location>
</feature>
<proteinExistence type="predicted"/>
<sequence length="347" mass="38668">MVHVGLDLSRRRLDVCVLGENGDKLTVTTAPPDRDGLGVLARKIAGFGEPVNAAIESMNGARYIHDTLELLGWDVEIADAQKVKGLAPLACKTDRIDAWVLAELSRRDLVPAIWLPDPGVRAERERARYRLHLVRHRTMFKNRVHATLIAFGKPCPVSDLFGVSGRDLLRKLDLPEPWSTNVIRALQQIDQLEAEIDTCAVELRQLGADHRYVPLLTTVPGISWVLGYTIASEIGDISRFSSPKKLCGYTGLCPRVYQSGGKDHRGPLAKNGPKYLRWALIEATVHAARHPAYREHYERTAARLGKQRGKKVARVEVARKLAEAIWHMCTNDRPFTPARSHVNALVA</sequence>
<evidence type="ECO:0000259" key="2">
    <source>
        <dbReference type="Pfam" id="PF01548"/>
    </source>
</evidence>
<protein>
    <submittedName>
        <fullName evidence="4">IS110 family transposase</fullName>
    </submittedName>
</protein>
<dbReference type="NCBIfam" id="NF033542">
    <property type="entry name" value="transpos_IS110"/>
    <property type="match status" value="1"/>
</dbReference>
<dbReference type="GO" id="GO:0003677">
    <property type="term" value="F:DNA binding"/>
    <property type="evidence" value="ECO:0007669"/>
    <property type="project" value="InterPro"/>
</dbReference>
<dbReference type="Proteomes" id="UP000248724">
    <property type="component" value="Unassembled WGS sequence"/>
</dbReference>
<dbReference type="GO" id="GO:0006313">
    <property type="term" value="P:DNA transposition"/>
    <property type="evidence" value="ECO:0007669"/>
    <property type="project" value="InterPro"/>
</dbReference>
<gene>
    <name evidence="4" type="ORF">DLM65_10765</name>
</gene>